<sequence>MTVSTDWKSETMADFPTAGYYNLQYDTVTHQFTILGAFNEAANTYTDSDGVATPGEAIGGLYNETYVGSFEGHLVVSDGSYYLSTTSVDPYFDGFTFAADTTTPFIFCFAAGTAIATPSGGMAVEALKPGDLVLTADGRAVPAIFIGRQTLATIFVPEARSLVRIAAGVLGEGLPRRDLVLTGDHALMLDGVLVNAGALVNGTTITRVPRAQLPARFTVYHVETAAHDIILAEGVPAETYMDAKGRARFDNHAAYVPPPGGDRKIEHPAPRVTAPRQVPARLLARIATSWARPGFAVAGEGDATGGVSRRASPERERPAA</sequence>
<name>A0A6M1LJW2_9PROT</name>
<gene>
    <name evidence="3" type="ORF">G3576_10565</name>
</gene>
<feature type="compositionally biased region" description="Basic and acidic residues" evidence="1">
    <location>
        <begin position="311"/>
        <end position="320"/>
    </location>
</feature>
<reference evidence="3 4" key="1">
    <citation type="submission" date="2020-03" db="EMBL/GenBank/DDBJ databases">
        <title>Roseomonas stagni sp. nov., isolated from pond water in Japan.</title>
        <authorList>
            <person name="Furuhata K."/>
            <person name="Miyamoto H."/>
            <person name="Goto K."/>
        </authorList>
    </citation>
    <scope>NUCLEOTIDE SEQUENCE [LARGE SCALE GENOMIC DNA]</scope>
    <source>
        <strain evidence="3 4">PeD5</strain>
    </source>
</reference>
<accession>A0A6M1LJW2</accession>
<evidence type="ECO:0000313" key="3">
    <source>
        <dbReference type="EMBL" id="NGM20457.1"/>
    </source>
</evidence>
<dbReference type="Gene3D" id="2.170.16.10">
    <property type="entry name" value="Hedgehog/Intein (Hint) domain"/>
    <property type="match status" value="1"/>
</dbReference>
<dbReference type="SUPFAM" id="SSF51294">
    <property type="entry name" value="Hedgehog/intein (Hint) domain"/>
    <property type="match status" value="1"/>
</dbReference>
<dbReference type="EMBL" id="JAAIKB010000003">
    <property type="protein sequence ID" value="NGM20457.1"/>
    <property type="molecule type" value="Genomic_DNA"/>
</dbReference>
<keyword evidence="4" id="KW-1185">Reference proteome</keyword>
<evidence type="ECO:0000313" key="4">
    <source>
        <dbReference type="Proteomes" id="UP000475385"/>
    </source>
</evidence>
<feature type="domain" description="Hedgehog/Intein (Hint)" evidence="2">
    <location>
        <begin position="108"/>
        <end position="243"/>
    </location>
</feature>
<feature type="region of interest" description="Disordered" evidence="1">
    <location>
        <begin position="297"/>
        <end position="320"/>
    </location>
</feature>
<evidence type="ECO:0000259" key="2">
    <source>
        <dbReference type="Pfam" id="PF13403"/>
    </source>
</evidence>
<comment type="caution">
    <text evidence="3">The sequence shown here is derived from an EMBL/GenBank/DDBJ whole genome shotgun (WGS) entry which is preliminary data.</text>
</comment>
<protein>
    <submittedName>
        <fullName evidence="3">Hint domain-containing protein</fullName>
    </submittedName>
</protein>
<dbReference type="AlphaFoldDB" id="A0A6M1LJW2"/>
<dbReference type="InterPro" id="IPR028992">
    <property type="entry name" value="Hedgehog/Intein_dom"/>
</dbReference>
<dbReference type="Pfam" id="PF13403">
    <property type="entry name" value="Hint_2"/>
    <property type="match status" value="1"/>
</dbReference>
<dbReference type="InterPro" id="IPR036844">
    <property type="entry name" value="Hint_dom_sf"/>
</dbReference>
<organism evidence="3 4">
    <name type="scientific">Falsiroseomonas algicola</name>
    <dbReference type="NCBI Taxonomy" id="2716930"/>
    <lineage>
        <taxon>Bacteria</taxon>
        <taxon>Pseudomonadati</taxon>
        <taxon>Pseudomonadota</taxon>
        <taxon>Alphaproteobacteria</taxon>
        <taxon>Acetobacterales</taxon>
        <taxon>Roseomonadaceae</taxon>
        <taxon>Falsiroseomonas</taxon>
    </lineage>
</organism>
<evidence type="ECO:0000256" key="1">
    <source>
        <dbReference type="SAM" id="MobiDB-lite"/>
    </source>
</evidence>
<proteinExistence type="predicted"/>
<dbReference type="Proteomes" id="UP000475385">
    <property type="component" value="Unassembled WGS sequence"/>
</dbReference>
<dbReference type="RefSeq" id="WP_164694349.1">
    <property type="nucleotide sequence ID" value="NZ_JAAIKB010000003.1"/>
</dbReference>